<keyword evidence="6" id="KW-0539">Nucleus</keyword>
<evidence type="ECO:0000256" key="2">
    <source>
        <dbReference type="ARBA" id="ARBA00009359"/>
    </source>
</evidence>
<dbReference type="Pfam" id="PF09415">
    <property type="entry name" value="CENP-X"/>
    <property type="match status" value="1"/>
</dbReference>
<evidence type="ECO:0000256" key="5">
    <source>
        <dbReference type="ARBA" id="ARBA00023204"/>
    </source>
</evidence>
<sequence>MPDDRRIDPTTIARLFHTVSFPDPDNTRITKKTLELVSEYIRLFMDEAIVRADEYRVEEKKRLTDSYETGEGVGLVEGGGVLDVKHLEAIAGLLVLDF</sequence>
<dbReference type="GO" id="GO:0000712">
    <property type="term" value="P:resolution of meiotic recombination intermediates"/>
    <property type="evidence" value="ECO:0007669"/>
    <property type="project" value="TreeGrafter"/>
</dbReference>
<keyword evidence="5" id="KW-0234">DNA repair</keyword>
<dbReference type="GO" id="GO:0003677">
    <property type="term" value="F:DNA binding"/>
    <property type="evidence" value="ECO:0007669"/>
    <property type="project" value="UniProtKB-KW"/>
</dbReference>
<dbReference type="GO" id="GO:0071821">
    <property type="term" value="C:FANCM-MHF complex"/>
    <property type="evidence" value="ECO:0007669"/>
    <property type="project" value="TreeGrafter"/>
</dbReference>
<dbReference type="InterPro" id="IPR009072">
    <property type="entry name" value="Histone-fold"/>
</dbReference>
<dbReference type="InParanoid" id="A0A448YSQ3"/>
<evidence type="ECO:0000256" key="1">
    <source>
        <dbReference type="ARBA" id="ARBA00004123"/>
    </source>
</evidence>
<proteinExistence type="inferred from homology"/>
<dbReference type="GO" id="GO:0031297">
    <property type="term" value="P:replication fork processing"/>
    <property type="evidence" value="ECO:0007669"/>
    <property type="project" value="TreeGrafter"/>
</dbReference>
<dbReference type="GO" id="GO:0046982">
    <property type="term" value="F:protein heterodimerization activity"/>
    <property type="evidence" value="ECO:0007669"/>
    <property type="project" value="InterPro"/>
</dbReference>
<comment type="similarity">
    <text evidence="2">Belongs to the CENP-X/MHF2 family.</text>
</comment>
<dbReference type="PANTHER" id="PTHR28680:SF1">
    <property type="entry name" value="CENTROMERE PROTEIN X"/>
    <property type="match status" value="1"/>
</dbReference>
<evidence type="ECO:0000256" key="6">
    <source>
        <dbReference type="ARBA" id="ARBA00023242"/>
    </source>
</evidence>
<dbReference type="GO" id="GO:0051382">
    <property type="term" value="P:kinetochore assembly"/>
    <property type="evidence" value="ECO:0007669"/>
    <property type="project" value="InterPro"/>
</dbReference>
<dbReference type="PANTHER" id="PTHR28680">
    <property type="entry name" value="CENTROMERE PROTEIN X"/>
    <property type="match status" value="1"/>
</dbReference>
<dbReference type="InterPro" id="IPR018552">
    <property type="entry name" value="CENP-X"/>
</dbReference>
<dbReference type="AlphaFoldDB" id="A0A448YSQ3"/>
<protein>
    <submittedName>
        <fullName evidence="7">DEKNAAC105116</fullName>
    </submittedName>
</protein>
<dbReference type="STRING" id="13370.A0A448YSQ3"/>
<dbReference type="EMBL" id="CAACVR010000067">
    <property type="protein sequence ID" value="VEU23949.1"/>
    <property type="molecule type" value="Genomic_DNA"/>
</dbReference>
<keyword evidence="8" id="KW-1185">Reference proteome</keyword>
<dbReference type="Proteomes" id="UP000290900">
    <property type="component" value="Unassembled WGS sequence"/>
</dbReference>
<evidence type="ECO:0000313" key="7">
    <source>
        <dbReference type="EMBL" id="VEU23949.1"/>
    </source>
</evidence>
<dbReference type="Gene3D" id="1.10.20.10">
    <property type="entry name" value="Histone, subunit A"/>
    <property type="match status" value="1"/>
</dbReference>
<keyword evidence="3" id="KW-0227">DNA damage</keyword>
<evidence type="ECO:0000256" key="4">
    <source>
        <dbReference type="ARBA" id="ARBA00023125"/>
    </source>
</evidence>
<evidence type="ECO:0000313" key="8">
    <source>
        <dbReference type="Proteomes" id="UP000290900"/>
    </source>
</evidence>
<organism evidence="7 8">
    <name type="scientific">Brettanomyces naardenensis</name>
    <name type="common">Yeast</name>
    <dbReference type="NCBI Taxonomy" id="13370"/>
    <lineage>
        <taxon>Eukaryota</taxon>
        <taxon>Fungi</taxon>
        <taxon>Dikarya</taxon>
        <taxon>Ascomycota</taxon>
        <taxon>Saccharomycotina</taxon>
        <taxon>Pichiomycetes</taxon>
        <taxon>Pichiales</taxon>
        <taxon>Pichiaceae</taxon>
        <taxon>Brettanomyces</taxon>
    </lineage>
</organism>
<evidence type="ECO:0000256" key="3">
    <source>
        <dbReference type="ARBA" id="ARBA00022763"/>
    </source>
</evidence>
<gene>
    <name evidence="7" type="ORF">BRENAR_LOCUS4678</name>
</gene>
<name>A0A448YSQ3_BRENA</name>
<keyword evidence="4" id="KW-0238">DNA-binding</keyword>
<accession>A0A448YSQ3</accession>
<dbReference type="OrthoDB" id="2500381at2759"/>
<reference evidence="7 8" key="1">
    <citation type="submission" date="2018-12" db="EMBL/GenBank/DDBJ databases">
        <authorList>
            <person name="Tiukova I."/>
            <person name="Dainat J."/>
        </authorList>
    </citation>
    <scope>NUCLEOTIDE SEQUENCE [LARGE SCALE GENOMIC DNA]</scope>
</reference>
<dbReference type="CDD" id="cd22921">
    <property type="entry name" value="HFD_CENP-X"/>
    <property type="match status" value="1"/>
</dbReference>
<comment type="subcellular location">
    <subcellularLocation>
        <location evidence="1">Nucleus</location>
    </subcellularLocation>
</comment>
<dbReference type="GO" id="GO:0006281">
    <property type="term" value="P:DNA repair"/>
    <property type="evidence" value="ECO:0007669"/>
    <property type="project" value="UniProtKB-KW"/>
</dbReference>